<comment type="caution">
    <text evidence="1">The sequence shown here is derived from an EMBL/GenBank/DDBJ whole genome shotgun (WGS) entry which is preliminary data.</text>
</comment>
<dbReference type="RefSeq" id="WP_052333536.1">
    <property type="nucleotide sequence ID" value="NZ_BIMM01000138.1"/>
</dbReference>
<organism evidence="1 2">
    <name type="scientific">Paenibacillus pasadenensis</name>
    <dbReference type="NCBI Taxonomy" id="217090"/>
    <lineage>
        <taxon>Bacteria</taxon>
        <taxon>Bacillati</taxon>
        <taxon>Bacillota</taxon>
        <taxon>Bacilli</taxon>
        <taxon>Bacillales</taxon>
        <taxon>Paenibacillaceae</taxon>
        <taxon>Paenibacillus</taxon>
    </lineage>
</organism>
<evidence type="ECO:0008006" key="3">
    <source>
        <dbReference type="Google" id="ProtNLM"/>
    </source>
</evidence>
<reference evidence="1 2" key="1">
    <citation type="submission" date="2017-05" db="EMBL/GenBank/DDBJ databases">
        <title>Functional genome analysis of Paenibacillus pasadenensis strain R16: insights on endophytic life style and antifungal activity.</title>
        <authorList>
            <person name="Passera A."/>
            <person name="Marcolungo L."/>
            <person name="Casati P."/>
            <person name="Brasca M."/>
            <person name="Quaglino F."/>
            <person name="Delledonne M."/>
        </authorList>
    </citation>
    <scope>NUCLEOTIDE SEQUENCE [LARGE SCALE GENOMIC DNA]</scope>
    <source>
        <strain evidence="1 2">R16</strain>
    </source>
</reference>
<dbReference type="Proteomes" id="UP000234789">
    <property type="component" value="Unassembled WGS sequence"/>
</dbReference>
<dbReference type="Pfam" id="PF13552">
    <property type="entry name" value="DUF4127"/>
    <property type="match status" value="1"/>
</dbReference>
<dbReference type="InterPro" id="IPR025394">
    <property type="entry name" value="DUF4127"/>
</dbReference>
<proteinExistence type="predicted"/>
<dbReference type="OrthoDB" id="9789552at2"/>
<protein>
    <recommendedName>
        <fullName evidence="3">DUF4127 family protein</fullName>
    </recommendedName>
</protein>
<sequence length="525" mass="58716">MDNPKRGKVVYLPLDERPCNYDFPWLLARDTELELVRPPLEWMGRKKRLGRIAELGDWLEREAEDAEAAIVSIDTLLYGGIVPSRLHRLGEHEAARPLERLRRIRERRPDIRLYAFHLIMRCPQYSSSDEEPDYYADWGRELFRLGYLGHREQLGLAIAEEQHELSRIRMRLPEDVRDDYLERRAVNASANRASLELAADGTIDFLALPQDDAAPYGWTALDQQAVRQRIRELGAETRTLMYPGADEAGCTLLARLAVERTNQSRPLVYARYASTLGPQVVPLYEDRPLGESVKAQLLAAGALLAESAADAQLVLLVNSPGGPMAESNDQLRPNAAYDVQRSVQELAEYAEHAVRTLGKPAALADVAYANGGDLQLLRLLQARGLLPELAGIAGWNTSGNTLGTAIAQLLLHARCGRTPAQLDFLGLRIAEDYGYCAAVRRPLADGAIRERGMDYFNVDGERGEAARLVREALELFLEREGFKDGPLRIRIEDCRLPWSRMFEVGLRVEATAGEAGTPTISEDRE</sequence>
<accession>A0A2N5N202</accession>
<name>A0A2N5N202_9BACL</name>
<dbReference type="EMBL" id="NFEZ01000004">
    <property type="protein sequence ID" value="PLT44346.1"/>
    <property type="molecule type" value="Genomic_DNA"/>
</dbReference>
<dbReference type="AlphaFoldDB" id="A0A2N5N202"/>
<keyword evidence="2" id="KW-1185">Reference proteome</keyword>
<evidence type="ECO:0000313" key="2">
    <source>
        <dbReference type="Proteomes" id="UP000234789"/>
    </source>
</evidence>
<gene>
    <name evidence="1" type="ORF">B8V81_2777</name>
</gene>
<evidence type="ECO:0000313" key="1">
    <source>
        <dbReference type="EMBL" id="PLT44346.1"/>
    </source>
</evidence>